<proteinExistence type="predicted"/>
<gene>
    <name evidence="2" type="ORF">KOW79_022092</name>
</gene>
<accession>A0A9D3N4Q4</accession>
<evidence type="ECO:0000313" key="2">
    <source>
        <dbReference type="EMBL" id="KAG7314789.1"/>
    </source>
</evidence>
<name>A0A9D3N4Q4_9TELE</name>
<comment type="caution">
    <text evidence="2">The sequence shown here is derived from an EMBL/GenBank/DDBJ whole genome shotgun (WGS) entry which is preliminary data.</text>
</comment>
<dbReference type="EMBL" id="JAHKSW010000028">
    <property type="protein sequence ID" value="KAG7314789.1"/>
    <property type="molecule type" value="Genomic_DNA"/>
</dbReference>
<dbReference type="AlphaFoldDB" id="A0A9D3N4Q4"/>
<organism evidence="2 3">
    <name type="scientific">Hemibagrus wyckioides</name>
    <dbReference type="NCBI Taxonomy" id="337641"/>
    <lineage>
        <taxon>Eukaryota</taxon>
        <taxon>Metazoa</taxon>
        <taxon>Chordata</taxon>
        <taxon>Craniata</taxon>
        <taxon>Vertebrata</taxon>
        <taxon>Euteleostomi</taxon>
        <taxon>Actinopterygii</taxon>
        <taxon>Neopterygii</taxon>
        <taxon>Teleostei</taxon>
        <taxon>Ostariophysi</taxon>
        <taxon>Siluriformes</taxon>
        <taxon>Bagridae</taxon>
        <taxon>Hemibagrus</taxon>
    </lineage>
</organism>
<keyword evidence="3" id="KW-1185">Reference proteome</keyword>
<dbReference type="Proteomes" id="UP000824219">
    <property type="component" value="Linkage Group LG28"/>
</dbReference>
<sequence length="114" mass="12649">MTPRHLQHFRRKRVSKPRHCVCRPTGEFGCSWAMMEKGKLLDGTVADGTDQSQCSDKKISGRVEESPGPDMGWSGKRGGRLGGVEMKTYSLLREEIGPALFNILITLLSEEDGN</sequence>
<reference evidence="2 3" key="1">
    <citation type="submission" date="2021-06" db="EMBL/GenBank/DDBJ databases">
        <title>Chromosome-level genome assembly of the red-tail catfish (Hemibagrus wyckioides).</title>
        <authorList>
            <person name="Shao F."/>
        </authorList>
    </citation>
    <scope>NUCLEOTIDE SEQUENCE [LARGE SCALE GENOMIC DNA]</scope>
    <source>
        <strain evidence="2">EC202008001</strain>
        <tissue evidence="2">Blood</tissue>
    </source>
</reference>
<evidence type="ECO:0000256" key="1">
    <source>
        <dbReference type="SAM" id="MobiDB-lite"/>
    </source>
</evidence>
<feature type="region of interest" description="Disordered" evidence="1">
    <location>
        <begin position="44"/>
        <end position="79"/>
    </location>
</feature>
<protein>
    <submittedName>
        <fullName evidence="2">Uncharacterized protein</fullName>
    </submittedName>
</protein>
<evidence type="ECO:0000313" key="3">
    <source>
        <dbReference type="Proteomes" id="UP000824219"/>
    </source>
</evidence>
<feature type="compositionally biased region" description="Basic and acidic residues" evidence="1">
    <location>
        <begin position="55"/>
        <end position="65"/>
    </location>
</feature>